<accession>A0A915I572</accession>
<organism evidence="1 2">
    <name type="scientific">Romanomermis culicivorax</name>
    <name type="common">Nematode worm</name>
    <dbReference type="NCBI Taxonomy" id="13658"/>
    <lineage>
        <taxon>Eukaryota</taxon>
        <taxon>Metazoa</taxon>
        <taxon>Ecdysozoa</taxon>
        <taxon>Nematoda</taxon>
        <taxon>Enoplea</taxon>
        <taxon>Dorylaimia</taxon>
        <taxon>Mermithida</taxon>
        <taxon>Mermithoidea</taxon>
        <taxon>Mermithidae</taxon>
        <taxon>Romanomermis</taxon>
    </lineage>
</organism>
<protein>
    <submittedName>
        <fullName evidence="2">Uncharacterized protein</fullName>
    </submittedName>
</protein>
<sequence length="200" mass="22375">MHNELVVILSKLDKLTDMAADDDPDHSHHNMPVSRKTCSVSMSSPEINLRKKSKHYLSSTSFAAADVQRRKSKDKVSKCPLKREMSDWYHKNTYAREEFLRLAKELNSKISDMIQNLSIQNEASSTATSVQIATVADEIISTFKPQEKDTTATGGQVISVFKGHRMYPASFSRKVSCDNVPSNLPQSAPVLLSPSDAYKR</sequence>
<dbReference type="AlphaFoldDB" id="A0A915I572"/>
<evidence type="ECO:0000313" key="1">
    <source>
        <dbReference type="Proteomes" id="UP000887565"/>
    </source>
</evidence>
<dbReference type="Proteomes" id="UP000887565">
    <property type="component" value="Unplaced"/>
</dbReference>
<name>A0A915I572_ROMCU</name>
<proteinExistence type="predicted"/>
<dbReference type="WBParaSite" id="nRc.2.0.1.t08539-RA">
    <property type="protein sequence ID" value="nRc.2.0.1.t08539-RA"/>
    <property type="gene ID" value="nRc.2.0.1.g08539"/>
</dbReference>
<evidence type="ECO:0000313" key="2">
    <source>
        <dbReference type="WBParaSite" id="nRc.2.0.1.t08539-RA"/>
    </source>
</evidence>
<keyword evidence="1" id="KW-1185">Reference proteome</keyword>
<reference evidence="2" key="1">
    <citation type="submission" date="2022-11" db="UniProtKB">
        <authorList>
            <consortium name="WormBaseParasite"/>
        </authorList>
    </citation>
    <scope>IDENTIFICATION</scope>
</reference>